<evidence type="ECO:0000256" key="1">
    <source>
        <dbReference type="SAM" id="MobiDB-lite"/>
    </source>
</evidence>
<feature type="region of interest" description="Disordered" evidence="1">
    <location>
        <begin position="12"/>
        <end position="41"/>
    </location>
</feature>
<dbReference type="SUPFAM" id="SSF48179">
    <property type="entry name" value="6-phosphogluconate dehydrogenase C-terminal domain-like"/>
    <property type="match status" value="1"/>
</dbReference>
<dbReference type="AlphaFoldDB" id="A0A1H3RBL3"/>
<gene>
    <name evidence="3" type="ORF">SAMN05444004_10843</name>
</gene>
<dbReference type="Gene3D" id="1.10.1040.10">
    <property type="entry name" value="N-(1-d-carboxylethyl)-l-norvaline Dehydrogenase, domain 2"/>
    <property type="match status" value="1"/>
</dbReference>
<dbReference type="GO" id="GO:0051287">
    <property type="term" value="F:NAD binding"/>
    <property type="evidence" value="ECO:0007669"/>
    <property type="project" value="InterPro"/>
</dbReference>
<name>A0A1H3RBL3_9RHOB</name>
<proteinExistence type="predicted"/>
<dbReference type="InterPro" id="IPR008927">
    <property type="entry name" value="6-PGluconate_DH-like_C_sf"/>
</dbReference>
<dbReference type="OrthoDB" id="9812907at2"/>
<evidence type="ECO:0000313" key="3">
    <source>
        <dbReference type="EMBL" id="SDZ22913.1"/>
    </source>
</evidence>
<evidence type="ECO:0000313" key="4">
    <source>
        <dbReference type="Proteomes" id="UP000198914"/>
    </source>
</evidence>
<dbReference type="Proteomes" id="UP000198914">
    <property type="component" value="Unassembled WGS sequence"/>
</dbReference>
<sequence>MYRQMQPPVCLSPLCDPGTQSKPNKPTFRPSPASGSNEPYGAGLNGEAVVDVIQGGVAGSWQMVNRHKTKLAGEFEHGFAVDWMRKDLAICLAEAENVGASLMARCGNVASDRRRMHG</sequence>
<accession>A0A1H3RBL3</accession>
<feature type="domain" description="3-hydroxyisobutyrate dehydrogenase-like NAD-binding" evidence="2">
    <location>
        <begin position="42"/>
        <end position="103"/>
    </location>
</feature>
<evidence type="ECO:0000259" key="2">
    <source>
        <dbReference type="Pfam" id="PF14833"/>
    </source>
</evidence>
<keyword evidence="4" id="KW-1185">Reference proteome</keyword>
<dbReference type="STRING" id="1244108.SAMN05444004_10843"/>
<dbReference type="EMBL" id="FNPX01000008">
    <property type="protein sequence ID" value="SDZ22913.1"/>
    <property type="molecule type" value="Genomic_DNA"/>
</dbReference>
<dbReference type="InterPro" id="IPR029154">
    <property type="entry name" value="HIBADH-like_NADP-bd"/>
</dbReference>
<reference evidence="4" key="1">
    <citation type="submission" date="2016-10" db="EMBL/GenBank/DDBJ databases">
        <authorList>
            <person name="Varghese N."/>
            <person name="Submissions S."/>
        </authorList>
    </citation>
    <scope>NUCLEOTIDE SEQUENCE [LARGE SCALE GENOMIC DNA]</scope>
    <source>
        <strain evidence="4">DSM 100420</strain>
    </source>
</reference>
<dbReference type="InterPro" id="IPR013328">
    <property type="entry name" value="6PGD_dom2"/>
</dbReference>
<protein>
    <submittedName>
        <fullName evidence="3">NAD-binding of NADP-dependent 3-hydroxyisobutyrate dehydrogenase</fullName>
    </submittedName>
</protein>
<dbReference type="Pfam" id="PF14833">
    <property type="entry name" value="NAD_binding_11"/>
    <property type="match status" value="1"/>
</dbReference>
<organism evidence="3 4">
    <name type="scientific">Jannaschia faecimaris</name>
    <dbReference type="NCBI Taxonomy" id="1244108"/>
    <lineage>
        <taxon>Bacteria</taxon>
        <taxon>Pseudomonadati</taxon>
        <taxon>Pseudomonadota</taxon>
        <taxon>Alphaproteobacteria</taxon>
        <taxon>Rhodobacterales</taxon>
        <taxon>Roseobacteraceae</taxon>
        <taxon>Jannaschia</taxon>
    </lineage>
</organism>